<keyword evidence="2" id="KW-1185">Reference proteome</keyword>
<organism evidence="1 2">
    <name type="scientific">Fusarium decemcellulare</name>
    <dbReference type="NCBI Taxonomy" id="57161"/>
    <lineage>
        <taxon>Eukaryota</taxon>
        <taxon>Fungi</taxon>
        <taxon>Dikarya</taxon>
        <taxon>Ascomycota</taxon>
        <taxon>Pezizomycotina</taxon>
        <taxon>Sordariomycetes</taxon>
        <taxon>Hypocreomycetidae</taxon>
        <taxon>Hypocreales</taxon>
        <taxon>Nectriaceae</taxon>
        <taxon>Fusarium</taxon>
        <taxon>Fusarium decemcellulare species complex</taxon>
    </lineage>
</organism>
<proteinExistence type="predicted"/>
<gene>
    <name evidence="1" type="ORF">NM208_g9016</name>
</gene>
<name>A0ACC1S352_9HYPO</name>
<dbReference type="EMBL" id="JANRMS010001093">
    <property type="protein sequence ID" value="KAJ3531133.1"/>
    <property type="molecule type" value="Genomic_DNA"/>
</dbReference>
<reference evidence="1" key="1">
    <citation type="submission" date="2022-08" db="EMBL/GenBank/DDBJ databases">
        <title>Genome Sequence of Fusarium decemcellulare.</title>
        <authorList>
            <person name="Buettner E."/>
        </authorList>
    </citation>
    <scope>NUCLEOTIDE SEQUENCE</scope>
    <source>
        <strain evidence="1">Babe19</strain>
    </source>
</reference>
<evidence type="ECO:0000313" key="2">
    <source>
        <dbReference type="Proteomes" id="UP001148629"/>
    </source>
</evidence>
<evidence type="ECO:0000313" key="1">
    <source>
        <dbReference type="EMBL" id="KAJ3531133.1"/>
    </source>
</evidence>
<dbReference type="Proteomes" id="UP001148629">
    <property type="component" value="Unassembled WGS sequence"/>
</dbReference>
<comment type="caution">
    <text evidence="1">The sequence shown here is derived from an EMBL/GenBank/DDBJ whole genome shotgun (WGS) entry which is preliminary data.</text>
</comment>
<protein>
    <submittedName>
        <fullName evidence="1">Uncharacterized protein</fullName>
    </submittedName>
</protein>
<sequence>MSTTTVDPPRGQAKGVVFELNDLPPELRIVFFDSLAWDSSCPSSTGGNRAKLVSRGHLATYRLVCREWHAHFDKYFFHNVAVYQHELPQLRMLSSRQRSFIRYLCLRVEALSAACLACAALGDETIWLTNNQIVKRVLCDLFNVLGSWGEECHVVTLEIAVEAHRLQVKRRRRPRSNYHRTAITKLFGDLVSADALLTIPQLHTIKRLVICRQFRNASWPTTLRRIFQVLPELEHVQFEVPVPHDERRWFPWGQEPFQGLLNTVPRGPRHIAFAERNAEGEVRKELGVLDNVIPASPLLALLPQHENAESLHAFFLNEAPGLLETLREGPVWQNLTKLTITSYRLGPGPDSEWLLSIAASVARKMPKLQIFEVWCGGPGRACLFRYRATNDLTMEISSRGTVDIPFPPRVVQAWSEVCLENTGKPLWVRETELIDGDLIGTVDDAIHHLGLVLDPRVGVMQATSARGPTPNHPQLLAIKQLANLQLSPPPTPLSRESTAKMPGPGIRFRDISPYLILLIAVSTIGSLQFGFHLAELNAPQDVITCRKKSISTFDRLREMVTSSKPSKDDDGLFSHCIPMNEAAFATISSIFTLGGLLGALVSGPFSSRRGRLPAMRITGLLYLFGAAIETVAGSVFVMALGRLISGIGAGASTVVVPLYISEIAPPKERGLFGFMTQISINVGILAVQTLGYFLSYGNAWRWILGIGVFIAAAQTLGLMVVPESPSWLAAQGDTTKAKRTLQRIRGAGYDIHEETESWNSDDEGTSEEDRLLQADPTVATSPAKGPVEHLGFLQVLMDPLYRPAIVAVVGIMFVQQLCGINSIIMYSVSLLADLLPFSSALLTILISVVNLITTVACAPLPDRLGRKACLLASIVGQGTSAFALALSIVFGVKILSAIAVVIFVGFYAVGLGPVPFILASELVGQEAVGATQSWCLAANYVATFIVAQFFPIVNTALNNWLGGHGWVYFIFAGLASGSAIFVFWNVPETKGKKDADEVWGRTRRVD</sequence>
<accession>A0ACC1S352</accession>